<evidence type="ECO:0000256" key="5">
    <source>
        <dbReference type="ARBA" id="ARBA00022989"/>
    </source>
</evidence>
<dbReference type="InterPro" id="IPR000515">
    <property type="entry name" value="MetI-like"/>
</dbReference>
<dbReference type="GO" id="GO:0055085">
    <property type="term" value="P:transmembrane transport"/>
    <property type="evidence" value="ECO:0007669"/>
    <property type="project" value="InterPro"/>
</dbReference>
<keyword evidence="3" id="KW-1003">Cell membrane</keyword>
<feature type="transmembrane region" description="Helical" evidence="7">
    <location>
        <begin position="75"/>
        <end position="96"/>
    </location>
</feature>
<feature type="transmembrane region" description="Helical" evidence="7">
    <location>
        <begin position="108"/>
        <end position="131"/>
    </location>
</feature>
<gene>
    <name evidence="9" type="ORF">D3878_11930</name>
</gene>
<comment type="similarity">
    <text evidence="7">Belongs to the binding-protein-dependent transport system permease family.</text>
</comment>
<dbReference type="OrthoDB" id="9790211at2"/>
<feature type="transmembrane region" description="Helical" evidence="7">
    <location>
        <begin position="300"/>
        <end position="322"/>
    </location>
</feature>
<feature type="transmembrane region" description="Helical" evidence="7">
    <location>
        <begin position="342"/>
        <end position="365"/>
    </location>
</feature>
<keyword evidence="4 7" id="KW-0812">Transmembrane</keyword>
<feature type="transmembrane region" description="Helical" evidence="7">
    <location>
        <begin position="386"/>
        <end position="405"/>
    </location>
</feature>
<sequence>MKNASPAASPVSAPPLRLPRIALARWLTGWRLAAFLVSLVTLVPLVVVLSSFLYPQSEVWNHLAEHVLPDILLNTLWLSLGVAFGTGVLGVTLAWLTAVCEFPGRRFFAWALMLPLAMPAYVTAFVAIGLLDFTGPLQTLLREWFGSSAWFPRIRSRGGVILVMSLALYPYVYLLARNAFMTQGRRALEAGQSLGLSRRMGFVRIALPMARPWIVAGIMLVLMETLADFGTVAIFNYDTFTTAIYKAWFGLFSLSTASQLASILVLIVFALVATEQRWRGARRYQGSGRSQATTYRLKPALGWTVSLLLGLFFCATFAIPLTQLVVWSASVFAEEFDARYPMFIWHSVLLSAIAAVLVVVAGLILSYALRVYRDWPTRFFARLSTLGYAVPGTVLAVGIFIPVAWLDNRLLAWLPQLGGSGGSVLKGTLTVMLLAYVARFLAPGFNAIDSAMQRITRSQEEAARGMGLYGWRLLAQVHVPLLRGGLLTAALMVFVDVMKEMPITLMTRPFGWDTLAVRVFEMTSEGQWELAALPAVVLVLVGLLPVMLLTRQSGQ</sequence>
<evidence type="ECO:0000313" key="9">
    <source>
        <dbReference type="EMBL" id="RJG02201.1"/>
    </source>
</evidence>
<evidence type="ECO:0000256" key="7">
    <source>
        <dbReference type="RuleBase" id="RU363032"/>
    </source>
</evidence>
<evidence type="ECO:0000256" key="1">
    <source>
        <dbReference type="ARBA" id="ARBA00004651"/>
    </source>
</evidence>
<feature type="transmembrane region" description="Helical" evidence="7">
    <location>
        <begin position="530"/>
        <end position="549"/>
    </location>
</feature>
<dbReference type="PANTHER" id="PTHR30183:SF2">
    <property type="entry name" value="IRON UTILIZATION PROTEIN"/>
    <property type="match status" value="1"/>
</dbReference>
<evidence type="ECO:0000259" key="8">
    <source>
        <dbReference type="PROSITE" id="PS50928"/>
    </source>
</evidence>
<evidence type="ECO:0000256" key="2">
    <source>
        <dbReference type="ARBA" id="ARBA00022448"/>
    </source>
</evidence>
<organism evidence="9 10">
    <name type="scientific">Noviherbaspirillum sedimenti</name>
    <dbReference type="NCBI Taxonomy" id="2320865"/>
    <lineage>
        <taxon>Bacteria</taxon>
        <taxon>Pseudomonadati</taxon>
        <taxon>Pseudomonadota</taxon>
        <taxon>Betaproteobacteria</taxon>
        <taxon>Burkholderiales</taxon>
        <taxon>Oxalobacteraceae</taxon>
        <taxon>Noviherbaspirillum</taxon>
    </lineage>
</organism>
<evidence type="ECO:0000256" key="4">
    <source>
        <dbReference type="ARBA" id="ARBA00022692"/>
    </source>
</evidence>
<dbReference type="EMBL" id="QYUQ01000002">
    <property type="protein sequence ID" value="RJG02201.1"/>
    <property type="molecule type" value="Genomic_DNA"/>
</dbReference>
<dbReference type="AlphaFoldDB" id="A0A3A3G2N9"/>
<feature type="domain" description="ABC transmembrane type-1" evidence="8">
    <location>
        <begin position="72"/>
        <end position="273"/>
    </location>
</feature>
<comment type="subcellular location">
    <subcellularLocation>
        <location evidence="1 7">Cell membrane</location>
        <topology evidence="1 7">Multi-pass membrane protein</topology>
    </subcellularLocation>
</comment>
<dbReference type="CDD" id="cd06261">
    <property type="entry name" value="TM_PBP2"/>
    <property type="match status" value="2"/>
</dbReference>
<evidence type="ECO:0000256" key="3">
    <source>
        <dbReference type="ARBA" id="ARBA00022475"/>
    </source>
</evidence>
<feature type="transmembrane region" description="Helical" evidence="7">
    <location>
        <begin position="247"/>
        <end position="273"/>
    </location>
</feature>
<proteinExistence type="inferred from homology"/>
<feature type="transmembrane region" description="Helical" evidence="7">
    <location>
        <begin position="425"/>
        <end position="448"/>
    </location>
</feature>
<dbReference type="Gene3D" id="1.10.3720.10">
    <property type="entry name" value="MetI-like"/>
    <property type="match status" value="2"/>
</dbReference>
<dbReference type="InterPro" id="IPR035906">
    <property type="entry name" value="MetI-like_sf"/>
</dbReference>
<dbReference type="Proteomes" id="UP000266327">
    <property type="component" value="Unassembled WGS sequence"/>
</dbReference>
<dbReference type="Pfam" id="PF00528">
    <property type="entry name" value="BPD_transp_1"/>
    <property type="match status" value="2"/>
</dbReference>
<dbReference type="FunFam" id="1.10.3720.10:FF:000088">
    <property type="entry name" value="Iron(III) ABC transporter, permease protein"/>
    <property type="match status" value="1"/>
</dbReference>
<dbReference type="PANTHER" id="PTHR30183">
    <property type="entry name" value="MOLYBDENUM TRANSPORT SYSTEM PERMEASE PROTEIN MODB"/>
    <property type="match status" value="1"/>
</dbReference>
<feature type="transmembrane region" description="Helical" evidence="7">
    <location>
        <begin position="32"/>
        <end position="55"/>
    </location>
</feature>
<keyword evidence="6 7" id="KW-0472">Membrane</keyword>
<reference evidence="10" key="1">
    <citation type="submission" date="2018-09" db="EMBL/GenBank/DDBJ databases">
        <authorList>
            <person name="Zhu H."/>
        </authorList>
    </citation>
    <scope>NUCLEOTIDE SEQUENCE [LARGE SCALE GENOMIC DNA]</scope>
    <source>
        <strain evidence="10">K1S02-23</strain>
    </source>
</reference>
<evidence type="ECO:0000313" key="10">
    <source>
        <dbReference type="Proteomes" id="UP000266327"/>
    </source>
</evidence>
<accession>A0A3A3G2N9</accession>
<evidence type="ECO:0000256" key="6">
    <source>
        <dbReference type="ARBA" id="ARBA00023136"/>
    </source>
</evidence>
<feature type="transmembrane region" description="Helical" evidence="7">
    <location>
        <begin position="213"/>
        <end position="235"/>
    </location>
</feature>
<keyword evidence="5 7" id="KW-1133">Transmembrane helix</keyword>
<feature type="domain" description="ABC transmembrane type-1" evidence="8">
    <location>
        <begin position="344"/>
        <end position="549"/>
    </location>
</feature>
<dbReference type="GO" id="GO:0005886">
    <property type="term" value="C:plasma membrane"/>
    <property type="evidence" value="ECO:0007669"/>
    <property type="project" value="UniProtKB-SubCell"/>
</dbReference>
<feature type="transmembrane region" description="Helical" evidence="7">
    <location>
        <begin position="158"/>
        <end position="176"/>
    </location>
</feature>
<keyword evidence="10" id="KW-1185">Reference proteome</keyword>
<dbReference type="SUPFAM" id="SSF161098">
    <property type="entry name" value="MetI-like"/>
    <property type="match status" value="2"/>
</dbReference>
<dbReference type="PROSITE" id="PS50928">
    <property type="entry name" value="ABC_TM1"/>
    <property type="match status" value="2"/>
</dbReference>
<protein>
    <submittedName>
        <fullName evidence="9">Iron ABC transporter permease</fullName>
    </submittedName>
</protein>
<name>A0A3A3G2N9_9BURK</name>
<dbReference type="RefSeq" id="WP_119785661.1">
    <property type="nucleotide sequence ID" value="NZ_QYUQ01000002.1"/>
</dbReference>
<comment type="caution">
    <text evidence="9">The sequence shown here is derived from an EMBL/GenBank/DDBJ whole genome shotgun (WGS) entry which is preliminary data.</text>
</comment>
<keyword evidence="2 7" id="KW-0813">Transport</keyword>
<feature type="transmembrane region" description="Helical" evidence="7">
    <location>
        <begin position="469"/>
        <end position="495"/>
    </location>
</feature>